<evidence type="ECO:0000259" key="2">
    <source>
        <dbReference type="Pfam" id="PF24924"/>
    </source>
</evidence>
<reference evidence="3 4" key="1">
    <citation type="journal article" date="2019" name="Genome Biol. Evol.">
        <title>Insights into the evolution of the New World diploid cottons (Gossypium, subgenus Houzingenia) based on genome sequencing.</title>
        <authorList>
            <person name="Grover C.E."/>
            <person name="Arick M.A. 2nd"/>
            <person name="Thrash A."/>
            <person name="Conover J.L."/>
            <person name="Sanders W.S."/>
            <person name="Peterson D.G."/>
            <person name="Frelichowski J.E."/>
            <person name="Scheffler J.A."/>
            <person name="Scheffler B.E."/>
            <person name="Wendel J.F."/>
        </authorList>
    </citation>
    <scope>NUCLEOTIDE SEQUENCE [LARGE SCALE GENOMIC DNA]</scope>
    <source>
        <strain evidence="3">27</strain>
        <tissue evidence="3">Leaf</tissue>
    </source>
</reference>
<keyword evidence="1" id="KW-0175">Coiled coil</keyword>
<dbReference type="PANTHER" id="PTHR48200:SF1">
    <property type="entry name" value="AMINOTRANSFERASE-LIKE PLANT MOBILE DOMAIN-CONTAINING PROTEIN"/>
    <property type="match status" value="1"/>
</dbReference>
<comment type="caution">
    <text evidence="3">The sequence shown here is derived from an EMBL/GenBank/DDBJ whole genome shotgun (WGS) entry which is preliminary data.</text>
</comment>
<keyword evidence="4" id="KW-1185">Reference proteome</keyword>
<dbReference type="PANTHER" id="PTHR48200">
    <property type="entry name" value="PROTEIN, PUTATIVE-RELATED"/>
    <property type="match status" value="1"/>
</dbReference>
<evidence type="ECO:0000256" key="1">
    <source>
        <dbReference type="SAM" id="Coils"/>
    </source>
</evidence>
<dbReference type="EMBL" id="JABFAC010000004">
    <property type="protein sequence ID" value="MBA0610893.1"/>
    <property type="molecule type" value="Genomic_DNA"/>
</dbReference>
<feature type="domain" description="DUF7745" evidence="2">
    <location>
        <begin position="1"/>
        <end position="114"/>
    </location>
</feature>
<dbReference type="AlphaFoldDB" id="A0A7J8RBB4"/>
<feature type="coiled-coil region" evidence="1">
    <location>
        <begin position="165"/>
        <end position="266"/>
    </location>
</feature>
<dbReference type="Proteomes" id="UP000593561">
    <property type="component" value="Unassembled WGS sequence"/>
</dbReference>
<organism evidence="3 4">
    <name type="scientific">Gossypium davidsonii</name>
    <name type="common">Davidson's cotton</name>
    <name type="synonym">Gossypium klotzschianum subsp. davidsonii</name>
    <dbReference type="NCBI Taxonomy" id="34287"/>
    <lineage>
        <taxon>Eukaryota</taxon>
        <taxon>Viridiplantae</taxon>
        <taxon>Streptophyta</taxon>
        <taxon>Embryophyta</taxon>
        <taxon>Tracheophyta</taxon>
        <taxon>Spermatophyta</taxon>
        <taxon>Magnoliopsida</taxon>
        <taxon>eudicotyledons</taxon>
        <taxon>Gunneridae</taxon>
        <taxon>Pentapetalae</taxon>
        <taxon>rosids</taxon>
        <taxon>malvids</taxon>
        <taxon>Malvales</taxon>
        <taxon>Malvaceae</taxon>
        <taxon>Malvoideae</taxon>
        <taxon>Gossypium</taxon>
    </lineage>
</organism>
<protein>
    <recommendedName>
        <fullName evidence="2">DUF7745 domain-containing protein</fullName>
    </recommendedName>
</protein>
<accession>A0A7J8RBB4</accession>
<sequence>SLNECRRVGEGRFIGCAQLLLAWFHSHFWKVDKVFYRVFSENYSPLKEIVAIPRRDDITEEKWMAMLQNLQEDDIEWRAPWMLPDEILYRCGDFDWVPLLGIWGAIGYASLLNQTRRMNRLAVGSTMTPEYIEWWGRRINDNIARPNQGDSQLTGKHLRVVPSDLEIIRQNFEKRNSELEKMIEQMEEEKMNLRLDMDVQKLKTEKLRKGKNKAEEDLDSLKINYKKLHFSMKTVMLGKTSDLNEKGELKARVVELEKTLHQYRNRNSAID</sequence>
<dbReference type="Pfam" id="PF24924">
    <property type="entry name" value="DUF7745"/>
    <property type="match status" value="1"/>
</dbReference>
<feature type="non-terminal residue" evidence="3">
    <location>
        <position position="271"/>
    </location>
</feature>
<gene>
    <name evidence="3" type="ORF">Godav_011652</name>
</gene>
<evidence type="ECO:0000313" key="4">
    <source>
        <dbReference type="Proteomes" id="UP000593561"/>
    </source>
</evidence>
<evidence type="ECO:0000313" key="3">
    <source>
        <dbReference type="EMBL" id="MBA0610893.1"/>
    </source>
</evidence>
<proteinExistence type="predicted"/>
<name>A0A7J8RBB4_GOSDV</name>
<dbReference type="InterPro" id="IPR056647">
    <property type="entry name" value="DUF7745"/>
</dbReference>